<keyword evidence="2" id="KW-0378">Hydrolase</keyword>
<reference evidence="3" key="1">
    <citation type="journal article" date="2019" name="Int. J. Syst. Evol. Microbiol.">
        <title>The Global Catalogue of Microorganisms (GCM) 10K type strain sequencing project: providing services to taxonomists for standard genome sequencing and annotation.</title>
        <authorList>
            <consortium name="The Broad Institute Genomics Platform"/>
            <consortium name="The Broad Institute Genome Sequencing Center for Infectious Disease"/>
            <person name="Wu L."/>
            <person name="Ma J."/>
        </authorList>
    </citation>
    <scope>NUCLEOTIDE SEQUENCE [LARGE SCALE GENOMIC DNA]</scope>
    <source>
        <strain evidence="3">CGMCC 1.12192</strain>
    </source>
</reference>
<dbReference type="PANTHER" id="PTHR37017">
    <property type="entry name" value="AB HYDROLASE-1 DOMAIN-CONTAINING PROTEIN-RELATED"/>
    <property type="match status" value="1"/>
</dbReference>
<comment type="caution">
    <text evidence="2">The sequence shown here is derived from an EMBL/GenBank/DDBJ whole genome shotgun (WGS) entry which is preliminary data.</text>
</comment>
<dbReference type="InterPro" id="IPR029058">
    <property type="entry name" value="AB_hydrolase_fold"/>
</dbReference>
<evidence type="ECO:0000259" key="1">
    <source>
        <dbReference type="Pfam" id="PF12697"/>
    </source>
</evidence>
<dbReference type="RefSeq" id="WP_204391031.1">
    <property type="nucleotide sequence ID" value="NZ_JAFBBW010000001.1"/>
</dbReference>
<keyword evidence="3" id="KW-1185">Reference proteome</keyword>
<gene>
    <name evidence="2" type="ORF">ACFPER_04845</name>
</gene>
<accession>A0ABV9R4D4</accession>
<dbReference type="Gene3D" id="3.40.50.1820">
    <property type="entry name" value="alpha/beta hydrolase"/>
    <property type="match status" value="1"/>
</dbReference>
<feature type="domain" description="AB hydrolase-1" evidence="1">
    <location>
        <begin position="13"/>
        <end position="232"/>
    </location>
</feature>
<dbReference type="GO" id="GO:0016787">
    <property type="term" value="F:hydrolase activity"/>
    <property type="evidence" value="ECO:0007669"/>
    <property type="project" value="UniProtKB-KW"/>
</dbReference>
<dbReference type="InterPro" id="IPR000073">
    <property type="entry name" value="AB_hydrolase_1"/>
</dbReference>
<proteinExistence type="predicted"/>
<dbReference type="InterPro" id="IPR052897">
    <property type="entry name" value="Sec-Metab_Biosynth_Hydrolase"/>
</dbReference>
<evidence type="ECO:0000313" key="3">
    <source>
        <dbReference type="Proteomes" id="UP001595960"/>
    </source>
</evidence>
<dbReference type="SUPFAM" id="SSF53474">
    <property type="entry name" value="alpha/beta-Hydrolases"/>
    <property type="match status" value="1"/>
</dbReference>
<sequence>MSITEPSPGTPTVVLVHGAFAESSSWNGVIASLLRDGYPVIAIANPLRGGGSDSAYLRAALAEVSGDIVLVGHSYGGTVISAGAVGNPAVKALVYIGAFAPEEGETPGDLAGKFPGSTLGDTLTSVPLADGGTDLYIMQGRYHAQFAADSPADVAAAMAVTQRPILQSAFAEPAGPPAWKSLPSWFLFGSDDRNIPAQAHRFMADRAGSRKTVELEGGSHTVGIPEAEQVADLIREAAAATSDR</sequence>
<dbReference type="PANTHER" id="PTHR37017:SF11">
    <property type="entry name" value="ESTERASE_LIPASE_THIOESTERASE DOMAIN-CONTAINING PROTEIN"/>
    <property type="match status" value="1"/>
</dbReference>
<dbReference type="Proteomes" id="UP001595960">
    <property type="component" value="Unassembled WGS sequence"/>
</dbReference>
<evidence type="ECO:0000313" key="2">
    <source>
        <dbReference type="EMBL" id="MFC4828107.1"/>
    </source>
</evidence>
<dbReference type="EMBL" id="JBHSJC010000001">
    <property type="protein sequence ID" value="MFC4828107.1"/>
    <property type="molecule type" value="Genomic_DNA"/>
</dbReference>
<dbReference type="Pfam" id="PF12697">
    <property type="entry name" value="Abhydrolase_6"/>
    <property type="match status" value="1"/>
</dbReference>
<name>A0ABV9R4D4_9MICO</name>
<organism evidence="2 3">
    <name type="scientific">Agromyces aurantiacus</name>
    <dbReference type="NCBI Taxonomy" id="165814"/>
    <lineage>
        <taxon>Bacteria</taxon>
        <taxon>Bacillati</taxon>
        <taxon>Actinomycetota</taxon>
        <taxon>Actinomycetes</taxon>
        <taxon>Micrococcales</taxon>
        <taxon>Microbacteriaceae</taxon>
        <taxon>Agromyces</taxon>
    </lineage>
</organism>
<protein>
    <submittedName>
        <fullName evidence="2">Alpha/beta fold hydrolase</fullName>
    </submittedName>
</protein>